<evidence type="ECO:0000256" key="1">
    <source>
        <dbReference type="SAM" id="SignalP"/>
    </source>
</evidence>
<name>A0A5B8VX66_9SPHI</name>
<dbReference type="AlphaFoldDB" id="A0A5B8VX66"/>
<keyword evidence="3" id="KW-1185">Reference proteome</keyword>
<evidence type="ECO:0000313" key="2">
    <source>
        <dbReference type="EMBL" id="QEC75903.1"/>
    </source>
</evidence>
<evidence type="ECO:0000313" key="3">
    <source>
        <dbReference type="Proteomes" id="UP000321362"/>
    </source>
</evidence>
<dbReference type="EMBL" id="CP042437">
    <property type="protein sequence ID" value="QEC75903.1"/>
    <property type="molecule type" value="Genomic_DNA"/>
</dbReference>
<proteinExistence type="predicted"/>
<dbReference type="OrthoDB" id="798935at2"/>
<dbReference type="RefSeq" id="WP_147053089.1">
    <property type="nucleotide sequence ID" value="NZ_CP042437.1"/>
</dbReference>
<dbReference type="KEGG" id="mgk:FSB76_08065"/>
<dbReference type="Proteomes" id="UP000321362">
    <property type="component" value="Chromosome"/>
</dbReference>
<accession>A0A5B8VX66</accession>
<sequence length="193" mass="21643">MKKFAFFLLFAIVFTFGRNGVAYTTAYKPKTKQQTNGALTADDRKSYVVTIAQDQMKKPVSASNDPAFPTKVIYLDCVLKVTNNSNDTLKYLNKSCAWADILKTDNVKMRIWKNGCSSDATVVSFVAPHKSTIYAITLVYNKTKMTANTPFKVGVGFFKFVNKQQLTTFDATKKFAETGENNLIWSNTVVIPR</sequence>
<reference evidence="2 3" key="1">
    <citation type="journal article" date="2013" name="J. Microbiol.">
        <title>Mucilaginibacter ginsenosidivorax sp. nov., with ginsenoside converting activity isolated from sediment.</title>
        <authorList>
            <person name="Kim J.K."/>
            <person name="Choi T.E."/>
            <person name="Liu Q.M."/>
            <person name="Park H.Y."/>
            <person name="Yi T.H."/>
            <person name="Yoon M.H."/>
            <person name="Kim S.C."/>
            <person name="Im W.T."/>
        </authorList>
    </citation>
    <scope>NUCLEOTIDE SEQUENCE [LARGE SCALE GENOMIC DNA]</scope>
    <source>
        <strain evidence="2 3">KHI28</strain>
    </source>
</reference>
<gene>
    <name evidence="2" type="ORF">FSB76_08065</name>
</gene>
<keyword evidence="1" id="KW-0732">Signal</keyword>
<feature type="chain" id="PRO_5022917929" description="DUF4352 domain-containing protein" evidence="1">
    <location>
        <begin position="23"/>
        <end position="193"/>
    </location>
</feature>
<feature type="signal peptide" evidence="1">
    <location>
        <begin position="1"/>
        <end position="22"/>
    </location>
</feature>
<evidence type="ECO:0008006" key="4">
    <source>
        <dbReference type="Google" id="ProtNLM"/>
    </source>
</evidence>
<protein>
    <recommendedName>
        <fullName evidence="4">DUF4352 domain-containing protein</fullName>
    </recommendedName>
</protein>
<organism evidence="2 3">
    <name type="scientific">Mucilaginibacter ginsenosidivorax</name>
    <dbReference type="NCBI Taxonomy" id="862126"/>
    <lineage>
        <taxon>Bacteria</taxon>
        <taxon>Pseudomonadati</taxon>
        <taxon>Bacteroidota</taxon>
        <taxon>Sphingobacteriia</taxon>
        <taxon>Sphingobacteriales</taxon>
        <taxon>Sphingobacteriaceae</taxon>
        <taxon>Mucilaginibacter</taxon>
    </lineage>
</organism>